<accession>A0AA38VMU5</accession>
<feature type="compositionally biased region" description="Polar residues" evidence="1">
    <location>
        <begin position="1"/>
        <end position="23"/>
    </location>
</feature>
<dbReference type="Proteomes" id="UP001174694">
    <property type="component" value="Unassembled WGS sequence"/>
</dbReference>
<reference evidence="2" key="1">
    <citation type="submission" date="2022-07" db="EMBL/GenBank/DDBJ databases">
        <title>Fungi with potential for degradation of polypropylene.</title>
        <authorList>
            <person name="Gostincar C."/>
        </authorList>
    </citation>
    <scope>NUCLEOTIDE SEQUENCE</scope>
    <source>
        <strain evidence="2">EXF-13308</strain>
    </source>
</reference>
<gene>
    <name evidence="2" type="ORF">NKR23_g7487</name>
</gene>
<feature type="compositionally biased region" description="Low complexity" evidence="1">
    <location>
        <begin position="502"/>
        <end position="515"/>
    </location>
</feature>
<feature type="compositionally biased region" description="Gly residues" evidence="1">
    <location>
        <begin position="482"/>
        <end position="501"/>
    </location>
</feature>
<dbReference type="AlphaFoldDB" id="A0AA38VMU5"/>
<keyword evidence="3" id="KW-1185">Reference proteome</keyword>
<evidence type="ECO:0000313" key="2">
    <source>
        <dbReference type="EMBL" id="KAJ9142123.1"/>
    </source>
</evidence>
<dbReference type="EMBL" id="JANBVO010000023">
    <property type="protein sequence ID" value="KAJ9142123.1"/>
    <property type="molecule type" value="Genomic_DNA"/>
</dbReference>
<feature type="region of interest" description="Disordered" evidence="1">
    <location>
        <begin position="1"/>
        <end position="66"/>
    </location>
</feature>
<comment type="caution">
    <text evidence="2">The sequence shown here is derived from an EMBL/GenBank/DDBJ whole genome shotgun (WGS) entry which is preliminary data.</text>
</comment>
<evidence type="ECO:0000256" key="1">
    <source>
        <dbReference type="SAM" id="MobiDB-lite"/>
    </source>
</evidence>
<organism evidence="2 3">
    <name type="scientific">Pleurostoma richardsiae</name>
    <dbReference type="NCBI Taxonomy" id="41990"/>
    <lineage>
        <taxon>Eukaryota</taxon>
        <taxon>Fungi</taxon>
        <taxon>Dikarya</taxon>
        <taxon>Ascomycota</taxon>
        <taxon>Pezizomycotina</taxon>
        <taxon>Sordariomycetes</taxon>
        <taxon>Sordariomycetidae</taxon>
        <taxon>Calosphaeriales</taxon>
        <taxon>Pleurostomataceae</taxon>
        <taxon>Pleurostoma</taxon>
    </lineage>
</organism>
<name>A0AA38VMU5_9PEZI</name>
<sequence>MSPPTTRFSNLSLESMPPTTRSHSQQHPPGAAGGQGRDSDSDPDSSDGGENSNESSLEEDSPMVVRSPKTNLVYNISNLPEQTQELVRQLFHESPQDEPPQIVLQWCQLSREEQGSQFYAFQMHEIVPRSVRIGGPESRYPVPRCNCMRQGSALCKHLITLLDQINYHTSYAQNADRELTLEPTGYTAETGSAFDRISAFDLSVLAEGLHCDVGPPESKTQPSPQRLREAREILAAVAAGVDERDDEAVERYRRDLFDDPGALGGGIIARGDLEQTVLQMLLANNDFFAYFLRLLAPNDRARDPFRWQQQRVDRVLSLLDAHSISLASTASPSSAGAATTPSMPSHDVPWAATHLLQATQTIQALLQRSDRPPEPWERASAARVLVRTLRAVVFSYARDAHPGANTTDRNLYQRLIGSSSSSGAGSGSFVVDALALLPDQNQYIDELESIEEAIGVLGCPEAYLRKLRGLIARLRSNRSAGGSSGGGGPGGGGGGGAGGSRGSRSTPSGSRGAGSKRTQGGNGREGGAKRVR</sequence>
<feature type="region of interest" description="Disordered" evidence="1">
    <location>
        <begin position="478"/>
        <end position="532"/>
    </location>
</feature>
<protein>
    <submittedName>
        <fullName evidence="2">SWIM zinc finger protein</fullName>
    </submittedName>
</protein>
<proteinExistence type="predicted"/>
<evidence type="ECO:0000313" key="3">
    <source>
        <dbReference type="Proteomes" id="UP001174694"/>
    </source>
</evidence>